<feature type="transmembrane region" description="Helical" evidence="2">
    <location>
        <begin position="1078"/>
        <end position="1102"/>
    </location>
</feature>
<dbReference type="FunFam" id="2.60.40.10:FF:001251">
    <property type="entry name" value="usherin"/>
    <property type="match status" value="1"/>
</dbReference>
<dbReference type="InterPro" id="IPR003961">
    <property type="entry name" value="FN3_dom"/>
</dbReference>
<dbReference type="InterPro" id="IPR056601">
    <property type="entry name" value="Galaxin_dom"/>
</dbReference>
<evidence type="ECO:0000313" key="4">
    <source>
        <dbReference type="EMBL" id="KAB0377108.1"/>
    </source>
</evidence>
<dbReference type="SUPFAM" id="SSF49265">
    <property type="entry name" value="Fibronectin type III"/>
    <property type="match status" value="8"/>
</dbReference>
<dbReference type="FunFam" id="2.60.40.10:FF:000819">
    <property type="entry name" value="Usherin"/>
    <property type="match status" value="1"/>
</dbReference>
<dbReference type="FunFam" id="2.60.40.10:FF:000991">
    <property type="entry name" value="Usherin"/>
    <property type="match status" value="1"/>
</dbReference>
<keyword evidence="2" id="KW-0812">Transmembrane</keyword>
<feature type="transmembrane region" description="Helical" evidence="2">
    <location>
        <begin position="919"/>
        <end position="939"/>
    </location>
</feature>
<feature type="domain" description="Fibronectin type-III" evidence="3">
    <location>
        <begin position="2426"/>
        <end position="2514"/>
    </location>
</feature>
<comment type="caution">
    <text evidence="4">The sequence shown here is derived from an EMBL/GenBank/DDBJ whole genome shotgun (WGS) entry which is preliminary data.</text>
</comment>
<organism evidence="4 5">
    <name type="scientific">Muntiacus reevesi</name>
    <name type="common">Reeves' muntjac</name>
    <name type="synonym">Cervus reevesi</name>
    <dbReference type="NCBI Taxonomy" id="9886"/>
    <lineage>
        <taxon>Eukaryota</taxon>
        <taxon>Metazoa</taxon>
        <taxon>Chordata</taxon>
        <taxon>Craniata</taxon>
        <taxon>Vertebrata</taxon>
        <taxon>Euteleostomi</taxon>
        <taxon>Mammalia</taxon>
        <taxon>Eutheria</taxon>
        <taxon>Laurasiatheria</taxon>
        <taxon>Artiodactyla</taxon>
        <taxon>Ruminantia</taxon>
        <taxon>Pecora</taxon>
        <taxon>Cervidae</taxon>
        <taxon>Muntiacinae</taxon>
        <taxon>Muntiacus</taxon>
    </lineage>
</organism>
<dbReference type="PANTHER" id="PTHR46957:SF7">
    <property type="entry name" value="USHERIN"/>
    <property type="match status" value="1"/>
</dbReference>
<dbReference type="InterPro" id="IPR050713">
    <property type="entry name" value="RTP_Phos/Ushers"/>
</dbReference>
<dbReference type="FunFam" id="2.60.40.10:FF:001255">
    <property type="entry name" value="usherin"/>
    <property type="match status" value="1"/>
</dbReference>
<dbReference type="FunFam" id="2.60.40.10:FF:001135">
    <property type="entry name" value="Usherin"/>
    <property type="match status" value="1"/>
</dbReference>
<dbReference type="FunFam" id="2.60.40.10:FF:001390">
    <property type="entry name" value="Usherin"/>
    <property type="match status" value="1"/>
</dbReference>
<dbReference type="InterPro" id="IPR036116">
    <property type="entry name" value="FN3_sf"/>
</dbReference>
<gene>
    <name evidence="4" type="ORF">FD755_011552</name>
</gene>
<dbReference type="Proteomes" id="UP000326062">
    <property type="component" value="Chromosome 5"/>
</dbReference>
<protein>
    <recommendedName>
        <fullName evidence="3">Fibronectin type-III domain-containing protein</fullName>
    </recommendedName>
</protein>
<dbReference type="SMART" id="SM00060">
    <property type="entry name" value="FN3"/>
    <property type="match status" value="11"/>
</dbReference>
<feature type="domain" description="Fibronectin type-III" evidence="3">
    <location>
        <begin position="1485"/>
        <end position="1572"/>
    </location>
</feature>
<feature type="domain" description="Fibronectin type-III" evidence="3">
    <location>
        <begin position="1576"/>
        <end position="1672"/>
    </location>
</feature>
<name>A0A5N3XT88_MUNRE</name>
<dbReference type="Gene3D" id="2.60.40.10">
    <property type="entry name" value="Immunoglobulins"/>
    <property type="match status" value="12"/>
</dbReference>
<feature type="transmembrane region" description="Helical" evidence="2">
    <location>
        <begin position="946"/>
        <end position="966"/>
    </location>
</feature>
<evidence type="ECO:0000256" key="2">
    <source>
        <dbReference type="SAM" id="Phobius"/>
    </source>
</evidence>
<reference evidence="4 5" key="1">
    <citation type="submission" date="2019-06" db="EMBL/GenBank/DDBJ databases">
        <title>Discovery of a novel chromosome fission-fusion reversal in muntjac.</title>
        <authorList>
            <person name="Mudd A.B."/>
            <person name="Bredeson J.V."/>
            <person name="Baum R."/>
            <person name="Hockemeyer D."/>
            <person name="Rokhsar D.S."/>
        </authorList>
    </citation>
    <scope>NUCLEOTIDE SEQUENCE [LARGE SCALE GENOMIC DNA]</scope>
    <source>
        <strain evidence="4">UCam_UCB_Mr</strain>
        <tissue evidence="4">Fibroblast cell line</tissue>
    </source>
</reference>
<feature type="domain" description="Fibronectin type-III" evidence="3">
    <location>
        <begin position="1818"/>
        <end position="1920"/>
    </location>
</feature>
<feature type="domain" description="Fibronectin type-III" evidence="3">
    <location>
        <begin position="1387"/>
        <end position="1481"/>
    </location>
</feature>
<dbReference type="Pfam" id="PF00041">
    <property type="entry name" value="fn3"/>
    <property type="match status" value="6"/>
</dbReference>
<evidence type="ECO:0000256" key="1">
    <source>
        <dbReference type="SAM" id="MobiDB-lite"/>
    </source>
</evidence>
<dbReference type="FunFam" id="2.60.40.10:FF:001173">
    <property type="entry name" value="Usherin"/>
    <property type="match status" value="1"/>
</dbReference>
<feature type="region of interest" description="Disordered" evidence="1">
    <location>
        <begin position="1659"/>
        <end position="1679"/>
    </location>
</feature>
<dbReference type="FunFam" id="2.60.40.10:FF:001023">
    <property type="entry name" value="usherin"/>
    <property type="match status" value="1"/>
</dbReference>
<dbReference type="CDD" id="cd00063">
    <property type="entry name" value="FN3"/>
    <property type="match status" value="11"/>
</dbReference>
<accession>A0A5N3XT88</accession>
<feature type="transmembrane region" description="Helical" evidence="2">
    <location>
        <begin position="1044"/>
        <end position="1066"/>
    </location>
</feature>
<dbReference type="InterPro" id="IPR013783">
    <property type="entry name" value="Ig-like_fold"/>
</dbReference>
<dbReference type="FunFam" id="2.60.40.10:FF:001236">
    <property type="entry name" value="Usherin"/>
    <property type="match status" value="1"/>
</dbReference>
<keyword evidence="2" id="KW-0472">Membrane</keyword>
<feature type="domain" description="Fibronectin type-III" evidence="3">
    <location>
        <begin position="1676"/>
        <end position="1768"/>
    </location>
</feature>
<feature type="transmembrane region" description="Helical" evidence="2">
    <location>
        <begin position="809"/>
        <end position="829"/>
    </location>
</feature>
<dbReference type="Pfam" id="PF24748">
    <property type="entry name" value="Galaxin_repeat"/>
    <property type="match status" value="1"/>
</dbReference>
<dbReference type="PROSITE" id="PS50853">
    <property type="entry name" value="FN3"/>
    <property type="match status" value="9"/>
</dbReference>
<feature type="domain" description="Fibronectin type-III" evidence="3">
    <location>
        <begin position="2573"/>
        <end position="2663"/>
    </location>
</feature>
<proteinExistence type="predicted"/>
<dbReference type="FunFam" id="2.60.40.10:FF:001037">
    <property type="entry name" value="Usherin"/>
    <property type="match status" value="1"/>
</dbReference>
<keyword evidence="2" id="KW-1133">Transmembrane helix</keyword>
<dbReference type="PANTHER" id="PTHR46957">
    <property type="entry name" value="CYTOKINE RECEPTOR"/>
    <property type="match status" value="1"/>
</dbReference>
<dbReference type="EMBL" id="VCEB01000005">
    <property type="protein sequence ID" value="KAB0377108.1"/>
    <property type="molecule type" value="Genomic_DNA"/>
</dbReference>
<evidence type="ECO:0000259" key="3">
    <source>
        <dbReference type="PROSITE" id="PS50853"/>
    </source>
</evidence>
<feature type="transmembrane region" description="Helical" evidence="2">
    <location>
        <begin position="1012"/>
        <end position="1032"/>
    </location>
</feature>
<keyword evidence="5" id="KW-1185">Reference proteome</keyword>
<feature type="domain" description="Fibronectin type-III" evidence="3">
    <location>
        <begin position="2702"/>
        <end position="2802"/>
    </location>
</feature>
<feature type="domain" description="Fibronectin type-III" evidence="3">
    <location>
        <begin position="1924"/>
        <end position="2014"/>
    </location>
</feature>
<evidence type="ECO:0000313" key="5">
    <source>
        <dbReference type="Proteomes" id="UP000326062"/>
    </source>
</evidence>
<sequence>MLVRSVAQLCSTLQPHALQPPGSSVHGIPRQEHWSGLPFPLPGISDPGIEPTSPAVANGLFTTGPPGKPLTNQMSNFKPNLSCIKWHQRLDLKGLCPHRICKQTKNIRLAAQAGHCQVCEARGKPGVGVTTELSWGRCWKHWAFICFIGNTMSCFLPKHSKVEAYRRMKGIFMYISVIIQGNSLGGMYNVKFSFLCSFFSSNLNSFLRNELESRAAAVSAPVISRMKATEMEKRKHEGYKHITINTQEMKIFYLKLKNHCSLIYQTYFGTHLFSALTRLLIEFVSMLLCLLQRRRNDEMQILTQGCTWSQGVQPTEAGESTGFLSSPAFSSCFKFCRSSFFSCGGVRMHPLHGDRSSSSYIYRDHTLHFSTLEEGMTSVKDVRSRKFWCDCGNQGRPLFSFSISASNEYSGLISFGGGGLDAVMSDSCDPMACSLTGTSVHGILHAGIPFPFPEDLPDPGIKRKSPFLFPFCHKGGVICISEVIDIFPCNLDSSLTNTPQKCPFHYRGLECKSRKSRNTWSNRQIWTWSVQNEARQRLIENRLQRRRPWVDFWVGKICWRRERLPTPVFWHGEFHGLYSSWGCKESDTTDLSCGSPWGCKESDVSEQLNQSELNLLVFEMNFLISPGYFLELCIQMGISFLFSFAFHFSSLLSYLAPPFVLGNSCPQWQWRPPSKGLMPGLLYSVLLTPRQATVDPRLPWRLLDAQRQIFHNSLRTSWVQLLSSFEVVFLVPLWWGSRTAPPGVWQPDSLSPWQACWPMPLQEALTHSKAGLAQSLVCPRVLVCTRFHLNPLSVSSRFDSKHDFAPPTILFKFLCIMVLISGLCAPSVYTSFKFQSQIYPYNMIILSKPQQSYLTNFFEGHGPKSLTIQIGCIVVNSLKRLCRTPASFRNPTILLLLESLILTMIHFHFSPIIYPFKIIEFFIILLICTVSYLMIYSMWHTCKNFFLLFMLNQCVYFIPFLAIYFFSLRFVGRTVSCLANYLWKAYNFKRLKKSFRSSLNSKPIFLLFKDSLITLCLSLFKILGTLYFLTLMLSHPLPTDDYSFVLHIHESISSLVYSPVCCILYIPHISDIIQNLSFSLWLISLSIMPSKSIHILQLFILAHKFKKKSKQHQTKISSLSIELILSSHLRAYWPHDPNLQYAIQISVYTSLCLKTNCTEKYPMIRVQRTLPFLCILSGERKRENLNSEFLKLLFSGKYSIVYMYHSFLIHSSADGHPGCFHVLAIINSAAMNIGVHVSLSDLVSSVCMPRSGIAGLIWKCIFSALEAYQQLLCKFHNFFTYLASHVLAHKYLLFFLEQTTPLDVPISSSGNKFLHELGICSIISISRELANMHSPRSRHQCFFICLLLFVECIWEKLKVYTVKKCSGKGGWLFKVNITISDYSSPDGVLPPRLSSATPTSLQVVWSTPARNNAPGSPRYQLQMRPGHSTHGFLELFSNPSASLNYEVRDLQPYTEYEFRLVASNGFGSAHSSWILFITAEDKPGPVDPPIILDKKSRMILVTWQHPLKCNGLITHYNIYQHGRLSLKTSGNVTNGTVTHLRPYTAYTFQVEACTSKGCSLSADSQTVWTLPDAPEGILSPELFSDTPTSVIISWQPPTHPNGLVENSTIQRRVQGKEAVTTLVTLPGSHPRRFIDKTSALSPWTKYEYRVLMSTADGGTNSSDWAEVTTRPSRPAGVQPPEVDVLGPNAAKVTWKPPLILNGDILNYEIRMPDPHITITNVTSVLSYVVTHLIPFTNYSVTIVACSGGNGYLGGCTESFPTHVTTPPTLPQGLGPLSVVPLSESYVGISWQPPSRPNGPDVRYELLRRKIQQPLASNPPEDLNMWHNIYSGTQRFYEDKGLSSALCLLLTAFQDLQGDVEYYTLFWSSATSNESRKILPDVNSHVIGHLNPNTEYRISISVFNGVASINSEVLYATTCDGEPQGMLPPEVVIINSTAVRVIWTAPSNPNGVVTEYSVYVNNQLYKTGINVPGSFILRELSPFTVYDIQVEVCTKYACVKSNRTQITTVEDTPSDIPTPTIHGITSRNYQIERTHTKETSHPQLGIVFALGPSLHSFWRRPSGIILGYDLLRKTWRPCSKTKKLMKDHTGGLCKAVECQKHEPLCGTRCYSPEAKVCCNGALYDLQPGHACCEEKYIAFVLNSTGVCCGGRIRETQSNHQCCSGYYVRILPGEVCCPDEQHDRVSAGLGDSCCGRMPYSTSGKQVCCAGRLHDGHGQQCCGGQIVSKDFECCGGEEEGVVYSRLPGMFCCGLDYVNMSDTICCSASSGESKAHVKKNDPVPVKCCETELIPKSQECCNGVGYNPLKYVCSDKVSTGMMMKETKACRTLCPTSMEATAHCGRCDFNFTSHVCTVIRGSHNSVRKEPMEELCSSAEETVHTGSVNTLSFTDVNLEPYMMYEYRISAWNRYGRGFSKAVRARTKEDVPEGVSPPRWTKMDHLDDVIVLSWKKPIQSNGPIIAYILLRNGIECFRGTSLSFSDTEGIQPFMEYSYQLKACTVAGCATSSKVVAATTQGIPQNIPPPRVTAPSAEALHVSWHVPPKPNGVIKEYQLRQVGKGLIYTGTADKRQHTVTGVWVTPRHIVINSTTVELFWSPPEKPNGLISQYQLSRNGSLIFLGGSEEQNFTDKNLEPNSRYVYKLEATTGGGSSSSDEYIIQTPILTPEEIQPPYNITVIGPYSIFVAWTPPGGCGVSSRMFAKTAEAAPMDLNSPILKALGSACIEVKWMPPKKPNGVITNYFIHRRPTGIEEESLVFVWSEGALEFIDDADTLRPFTLYEYRVRACNSKGSVESLWSSARTLEAPPQDFPAPWAQVTGAHSVLLNWTEPDSPNGIIFQYRVVYQQRTDDPTLNFSAVHAFTVMLALHITWPKYWSFSFSISPFGEYSGLISFRIDCFDLLAVQGLSRVLSSTTIQNKRSSGLQPIISTTLGFRSQTPPPTGHKPQNMKISYIKSVKQEIVLEYFKYREEIYWDKELLSPNLLLLPYISSLVTINLFSESVSVLQIRYEPKHLISQKVLLEFHCEEPLSHPFTFVYLLSHVQLFATPWTAARQSPLTMGFPRQEYWSRLLFPSPSLSTLFTMSLFYTTFYCVREVCHAAGHWAETLREESMMLSNHVILCCLLLLLPSTFPNIRVFSNKSALCIRWPKYCSFSFTISPSNEYSELISTGFISLLSPRLSPSFSWNYITSTNFIQNPSPQSRITLQFPDLQEVSLMPLIQSLLSLGIPSPHKKSPINCKSGLPVSLCCQYIPAHPHRVIKHQAQIRHLPSPLKDRWSLALYIESSMRLFTSIASLLKRVNGPSCLSCRHPQFVPDVL</sequence>